<proteinExistence type="predicted"/>
<sequence length="56" mass="6332">MPNQFECSECGFMVRSENDDELIEFVQQHADDAHQMQVAPDDVRAGWESVEMGASN</sequence>
<name>A0A0P7HXS8_9EURY</name>
<keyword evidence="2" id="KW-1185">Reference proteome</keyword>
<evidence type="ECO:0008006" key="3">
    <source>
        <dbReference type="Google" id="ProtNLM"/>
    </source>
</evidence>
<dbReference type="Proteomes" id="UP000050535">
    <property type="component" value="Unassembled WGS sequence"/>
</dbReference>
<dbReference type="InterPro" id="IPR009409">
    <property type="entry name" value="DUF1059"/>
</dbReference>
<dbReference type="Pfam" id="PF06348">
    <property type="entry name" value="DUF1059"/>
    <property type="match status" value="1"/>
</dbReference>
<dbReference type="AlphaFoldDB" id="A0A0P7HXS8"/>
<evidence type="ECO:0000313" key="2">
    <source>
        <dbReference type="Proteomes" id="UP000050535"/>
    </source>
</evidence>
<protein>
    <recommendedName>
        <fullName evidence="3">DUF1059 domain-containing protein</fullName>
    </recommendedName>
</protein>
<organism evidence="1 2">
    <name type="scientific">Halolamina pelagica</name>
    <dbReference type="NCBI Taxonomy" id="699431"/>
    <lineage>
        <taxon>Archaea</taxon>
        <taxon>Methanobacteriati</taxon>
        <taxon>Methanobacteriota</taxon>
        <taxon>Stenosarchaea group</taxon>
        <taxon>Halobacteria</taxon>
        <taxon>Halobacteriales</taxon>
        <taxon>Haloferacaceae</taxon>
    </lineage>
</organism>
<dbReference type="RefSeq" id="WP_080506776.1">
    <property type="nucleotide sequence ID" value="NZ_LGUC01000002.1"/>
</dbReference>
<accession>A0A0P7HXS8</accession>
<reference evidence="2" key="1">
    <citation type="submission" date="2013-11" db="EMBL/GenBank/DDBJ databases">
        <authorList>
            <person name="Hoang H.T."/>
            <person name="Killian M.L."/>
            <person name="Madson D.M."/>
            <person name="Arruda P.H.E."/>
            <person name="Sun D."/>
            <person name="Schwartz K.J."/>
            <person name="Yoon K."/>
        </authorList>
    </citation>
    <scope>NUCLEOTIDE SEQUENCE [LARGE SCALE GENOMIC DNA]</scope>
    <source>
        <strain evidence="2">CDK2</strain>
    </source>
</reference>
<evidence type="ECO:0000313" key="1">
    <source>
        <dbReference type="EMBL" id="KPN29192.1"/>
    </source>
</evidence>
<dbReference type="OrthoDB" id="9023at2157"/>
<gene>
    <name evidence="1" type="ORF">SY89_03426</name>
</gene>
<comment type="caution">
    <text evidence="1">The sequence shown here is derived from an EMBL/GenBank/DDBJ whole genome shotgun (WGS) entry which is preliminary data.</text>
</comment>
<dbReference type="STRING" id="699431.SY89_03426"/>
<dbReference type="EMBL" id="LGUC01000002">
    <property type="protein sequence ID" value="KPN29192.1"/>
    <property type="molecule type" value="Genomic_DNA"/>
</dbReference>